<evidence type="ECO:0000313" key="14">
    <source>
        <dbReference type="Proteomes" id="UP001194469"/>
    </source>
</evidence>
<feature type="domain" description="CP-type G" evidence="12">
    <location>
        <begin position="89"/>
        <end position="273"/>
    </location>
</feature>
<evidence type="ECO:0000256" key="9">
    <source>
        <dbReference type="ARBA" id="ARBA00023134"/>
    </source>
</evidence>
<proteinExistence type="inferred from homology"/>
<keyword evidence="2 10" id="KW-0690">Ribosome biogenesis</keyword>
<dbReference type="Gene3D" id="1.10.40.50">
    <property type="entry name" value="Probable gtpase engc, domain 3"/>
    <property type="match status" value="1"/>
</dbReference>
<keyword evidence="8 10" id="KW-0694">RNA-binding</keyword>
<organism evidence="13 14">
    <name type="scientific">Nitratidesulfovibrio oxamicus</name>
    <dbReference type="NCBI Taxonomy" id="32016"/>
    <lineage>
        <taxon>Bacteria</taxon>
        <taxon>Pseudomonadati</taxon>
        <taxon>Thermodesulfobacteriota</taxon>
        <taxon>Desulfovibrionia</taxon>
        <taxon>Desulfovibrionales</taxon>
        <taxon>Desulfovibrionaceae</taxon>
        <taxon>Nitratidesulfovibrio</taxon>
    </lineage>
</organism>
<dbReference type="Gene3D" id="3.40.50.300">
    <property type="entry name" value="P-loop containing nucleotide triphosphate hydrolases"/>
    <property type="match status" value="1"/>
</dbReference>
<dbReference type="EC" id="3.6.1.-" evidence="10"/>
<comment type="caution">
    <text evidence="13">The sequence shown here is derived from an EMBL/GenBank/DDBJ whole genome shotgun (WGS) entry which is preliminary data.</text>
</comment>
<dbReference type="PROSITE" id="PS51721">
    <property type="entry name" value="G_CP"/>
    <property type="match status" value="1"/>
</dbReference>
<keyword evidence="3 10" id="KW-0479">Metal-binding</keyword>
<evidence type="ECO:0000259" key="12">
    <source>
        <dbReference type="PROSITE" id="PS51721"/>
    </source>
</evidence>
<dbReference type="HAMAP" id="MF_01820">
    <property type="entry name" value="GTPase_RsgA"/>
    <property type="match status" value="1"/>
</dbReference>
<name>A0ABS0J278_9BACT</name>
<dbReference type="EMBL" id="VRYY01000118">
    <property type="protein sequence ID" value="MBG3876501.1"/>
    <property type="molecule type" value="Genomic_DNA"/>
</dbReference>
<evidence type="ECO:0000256" key="6">
    <source>
        <dbReference type="ARBA" id="ARBA00022801"/>
    </source>
</evidence>
<comment type="cofactor">
    <cofactor evidence="10">
        <name>Zn(2+)</name>
        <dbReference type="ChEBI" id="CHEBI:29105"/>
    </cofactor>
    <text evidence="10">Binds 1 zinc ion per subunit.</text>
</comment>
<feature type="binding site" evidence="10">
    <location>
        <position position="309"/>
    </location>
    <ligand>
        <name>Zn(2+)</name>
        <dbReference type="ChEBI" id="CHEBI:29105"/>
    </ligand>
</feature>
<dbReference type="PANTHER" id="PTHR32120">
    <property type="entry name" value="SMALL RIBOSOMAL SUBUNIT BIOGENESIS GTPASE RSGA"/>
    <property type="match status" value="1"/>
</dbReference>
<keyword evidence="1 10" id="KW-0963">Cytoplasm</keyword>
<evidence type="ECO:0000313" key="13">
    <source>
        <dbReference type="EMBL" id="MBG3876501.1"/>
    </source>
</evidence>
<evidence type="ECO:0000256" key="4">
    <source>
        <dbReference type="ARBA" id="ARBA00022730"/>
    </source>
</evidence>
<evidence type="ECO:0000256" key="5">
    <source>
        <dbReference type="ARBA" id="ARBA00022741"/>
    </source>
</evidence>
<feature type="binding site" evidence="10">
    <location>
        <begin position="201"/>
        <end position="209"/>
    </location>
    <ligand>
        <name>GTP</name>
        <dbReference type="ChEBI" id="CHEBI:37565"/>
    </ligand>
</feature>
<protein>
    <recommendedName>
        <fullName evidence="10">Small ribosomal subunit biogenesis GTPase RsgA</fullName>
        <ecNumber evidence="10">3.6.1.-</ecNumber>
    </recommendedName>
</protein>
<evidence type="ECO:0000256" key="8">
    <source>
        <dbReference type="ARBA" id="ARBA00022884"/>
    </source>
</evidence>
<evidence type="ECO:0000256" key="1">
    <source>
        <dbReference type="ARBA" id="ARBA00022490"/>
    </source>
</evidence>
<dbReference type="InterPro" id="IPR030378">
    <property type="entry name" value="G_CP_dom"/>
</dbReference>
<dbReference type="Proteomes" id="UP001194469">
    <property type="component" value="Unassembled WGS sequence"/>
</dbReference>
<keyword evidence="7 10" id="KW-0862">Zinc</keyword>
<dbReference type="SUPFAM" id="SSF52540">
    <property type="entry name" value="P-loop containing nucleoside triphosphate hydrolases"/>
    <property type="match status" value="1"/>
</dbReference>
<dbReference type="PRINTS" id="PR00449">
    <property type="entry name" value="RASTRNSFRMNG"/>
</dbReference>
<dbReference type="NCBIfam" id="TIGR00157">
    <property type="entry name" value="ribosome small subunit-dependent GTPase A"/>
    <property type="match status" value="1"/>
</dbReference>
<evidence type="ECO:0000259" key="11">
    <source>
        <dbReference type="PROSITE" id="PS50936"/>
    </source>
</evidence>
<evidence type="ECO:0000256" key="3">
    <source>
        <dbReference type="ARBA" id="ARBA00022723"/>
    </source>
</evidence>
<evidence type="ECO:0000256" key="7">
    <source>
        <dbReference type="ARBA" id="ARBA00022833"/>
    </source>
</evidence>
<dbReference type="CDD" id="cd01854">
    <property type="entry name" value="YjeQ_EngC"/>
    <property type="match status" value="1"/>
</dbReference>
<feature type="binding site" evidence="10">
    <location>
        <position position="303"/>
    </location>
    <ligand>
        <name>Zn(2+)</name>
        <dbReference type="ChEBI" id="CHEBI:29105"/>
    </ligand>
</feature>
<comment type="similarity">
    <text evidence="10">Belongs to the TRAFAC class YlqF/YawG GTPase family. RsgA subfamily.</text>
</comment>
<dbReference type="InterPro" id="IPR027417">
    <property type="entry name" value="P-loop_NTPase"/>
</dbReference>
<comment type="function">
    <text evidence="10">One of several proteins that assist in the late maturation steps of the functional core of the 30S ribosomal subunit. Helps release RbfA from mature subunits. May play a role in the assembly of ribosomal proteins into the subunit. Circularly permuted GTPase that catalyzes slow GTP hydrolysis, GTPase activity is stimulated by the 30S ribosomal subunit.</text>
</comment>
<keyword evidence="6 10" id="KW-0378">Hydrolase</keyword>
<feature type="binding site" evidence="10">
    <location>
        <begin position="148"/>
        <end position="151"/>
    </location>
    <ligand>
        <name>GTP</name>
        <dbReference type="ChEBI" id="CHEBI:37565"/>
    </ligand>
</feature>
<feature type="binding site" evidence="10">
    <location>
        <position position="296"/>
    </location>
    <ligand>
        <name>Zn(2+)</name>
        <dbReference type="ChEBI" id="CHEBI:29105"/>
    </ligand>
</feature>
<feature type="domain" description="EngC GTPase" evidence="11">
    <location>
        <begin position="109"/>
        <end position="271"/>
    </location>
</feature>
<gene>
    <name evidence="10 13" type="primary">rsgA</name>
    <name evidence="13" type="ORF">FVW20_05520</name>
</gene>
<comment type="subcellular location">
    <subcellularLocation>
        <location evidence="10">Cytoplasm</location>
    </subcellularLocation>
</comment>
<evidence type="ECO:0000256" key="10">
    <source>
        <dbReference type="HAMAP-Rule" id="MF_01820"/>
    </source>
</evidence>
<keyword evidence="14" id="KW-1185">Reference proteome</keyword>
<dbReference type="PROSITE" id="PS50936">
    <property type="entry name" value="ENGC_GTPASE"/>
    <property type="match status" value="1"/>
</dbReference>
<dbReference type="InterPro" id="IPR004881">
    <property type="entry name" value="Ribosome_biogen_GTPase_RsgA"/>
</dbReference>
<dbReference type="Pfam" id="PF03193">
    <property type="entry name" value="RsgA_GTPase"/>
    <property type="match status" value="1"/>
</dbReference>
<feature type="binding site" evidence="10">
    <location>
        <position position="301"/>
    </location>
    <ligand>
        <name>Zn(2+)</name>
        <dbReference type="ChEBI" id="CHEBI:29105"/>
    </ligand>
</feature>
<keyword evidence="9 10" id="KW-0342">GTP-binding</keyword>
<dbReference type="RefSeq" id="WP_196608639.1">
    <property type="nucleotide sequence ID" value="NZ_VRYY01000118.1"/>
</dbReference>
<keyword evidence="5 10" id="KW-0547">Nucleotide-binding</keyword>
<accession>A0ABS0J278</accession>
<dbReference type="InterPro" id="IPR010914">
    <property type="entry name" value="RsgA_GTPase_dom"/>
</dbReference>
<dbReference type="PANTHER" id="PTHR32120:SF10">
    <property type="entry name" value="SMALL RIBOSOMAL SUBUNIT BIOGENESIS GTPASE RSGA"/>
    <property type="match status" value="1"/>
</dbReference>
<sequence>MLQSWGFDPWFAAHAADMFMEGCGFARVCAVDRGAYRIRGEGGEVPAELAGRLAYHVDSAADRPCVGDWVTVQWHSDGTAAIIHRVFPRRTVLRRKTAGDGCAVQMIAANIDTAFIVQSCHYDFNPGRLERYLVMLADGGVEPVVVLTKTDLVTPEDLGNLLAVVAAVTPARVIALSSVTGAGLDVLRQALAPGRTYCLLGSSGVGKTTLLNQLTSGQAGAGGLHEHAHVTRADRATRAVSATGEGTHTTTRRQLTMLDGGALVVDTPGMREVGTVAAADGVDAGFADIALLAGECRYADCRHEHEAGCAVRAAVDRGELSATHYRNYLKLRKEAEFSEMSQLDRRRKDKAFGKLVKSVKKHMGY</sequence>
<reference evidence="13 14" key="1">
    <citation type="submission" date="2019-08" db="EMBL/GenBank/DDBJ databases">
        <authorList>
            <person name="Luo N."/>
        </authorList>
    </citation>
    <scope>NUCLEOTIDE SEQUENCE [LARGE SCALE GENOMIC DNA]</scope>
    <source>
        <strain evidence="13 14">NCIMB 9442</strain>
    </source>
</reference>
<keyword evidence="4 10" id="KW-0699">rRNA-binding</keyword>
<evidence type="ECO:0000256" key="2">
    <source>
        <dbReference type="ARBA" id="ARBA00022517"/>
    </source>
</evidence>
<comment type="subunit">
    <text evidence="10">Monomer. Associates with 30S ribosomal subunit, binds 16S rRNA.</text>
</comment>